<dbReference type="InterPro" id="IPR032259">
    <property type="entry name" value="HIBYL-CoA-H"/>
</dbReference>
<evidence type="ECO:0000256" key="1">
    <source>
        <dbReference type="ARBA" id="ARBA00001709"/>
    </source>
</evidence>
<dbReference type="OrthoDB" id="1737613at2759"/>
<feature type="compositionally biased region" description="Basic and acidic residues" evidence="7">
    <location>
        <begin position="471"/>
        <end position="490"/>
    </location>
</feature>
<proteinExistence type="predicted"/>
<dbReference type="AlphaFoldDB" id="A0A9W8DMC3"/>
<protein>
    <recommendedName>
        <fullName evidence="3">3-hydroxyisobutyryl-CoA hydrolase</fullName>
        <ecNumber evidence="3">3.1.2.4</ecNumber>
    </recommendedName>
    <alternativeName>
        <fullName evidence="6">3-hydroxyisobutyryl-coenzyme A hydrolase</fullName>
    </alternativeName>
</protein>
<gene>
    <name evidence="9" type="primary">EHD3_2</name>
    <name evidence="9" type="ORF">IWQ60_008775</name>
</gene>
<name>A0A9W8DMC3_9FUNG</name>
<dbReference type="CDD" id="cd06558">
    <property type="entry name" value="crotonase-like"/>
    <property type="match status" value="1"/>
</dbReference>
<keyword evidence="4 9" id="KW-0378">Hydrolase</keyword>
<evidence type="ECO:0000256" key="5">
    <source>
        <dbReference type="ARBA" id="ARBA00023128"/>
    </source>
</evidence>
<dbReference type="Proteomes" id="UP001150569">
    <property type="component" value="Unassembled WGS sequence"/>
</dbReference>
<comment type="caution">
    <text evidence="9">The sequence shown here is derived from an EMBL/GenBank/DDBJ whole genome shotgun (WGS) entry which is preliminary data.</text>
</comment>
<evidence type="ECO:0000256" key="4">
    <source>
        <dbReference type="ARBA" id="ARBA00022801"/>
    </source>
</evidence>
<evidence type="ECO:0000259" key="8">
    <source>
        <dbReference type="Pfam" id="PF16113"/>
    </source>
</evidence>
<dbReference type="GO" id="GO:0003860">
    <property type="term" value="F:3-hydroxyisobutyryl-CoA hydrolase activity"/>
    <property type="evidence" value="ECO:0007669"/>
    <property type="project" value="UniProtKB-EC"/>
</dbReference>
<keyword evidence="10" id="KW-1185">Reference proteome</keyword>
<dbReference type="Pfam" id="PF16113">
    <property type="entry name" value="ECH_2"/>
    <property type="match status" value="1"/>
</dbReference>
<feature type="region of interest" description="Disordered" evidence="7">
    <location>
        <begin position="46"/>
        <end position="80"/>
    </location>
</feature>
<dbReference type="InterPro" id="IPR045004">
    <property type="entry name" value="ECH_dom"/>
</dbReference>
<dbReference type="EC" id="3.1.2.4" evidence="3"/>
<keyword evidence="5" id="KW-0496">Mitochondrion</keyword>
<feature type="region of interest" description="Disordered" evidence="7">
    <location>
        <begin position="468"/>
        <end position="530"/>
    </location>
</feature>
<dbReference type="PANTHER" id="PTHR43176:SF3">
    <property type="entry name" value="3-HYDROXYISOBUTYRYL-COA HYDROLASE, MITOCHONDRIAL"/>
    <property type="match status" value="1"/>
</dbReference>
<organism evidence="9 10">
    <name type="scientific">Tieghemiomyces parasiticus</name>
    <dbReference type="NCBI Taxonomy" id="78921"/>
    <lineage>
        <taxon>Eukaryota</taxon>
        <taxon>Fungi</taxon>
        <taxon>Fungi incertae sedis</taxon>
        <taxon>Zoopagomycota</taxon>
        <taxon>Kickxellomycotina</taxon>
        <taxon>Dimargaritomycetes</taxon>
        <taxon>Dimargaritales</taxon>
        <taxon>Dimargaritaceae</taxon>
        <taxon>Tieghemiomyces</taxon>
    </lineage>
</organism>
<evidence type="ECO:0000313" key="9">
    <source>
        <dbReference type="EMBL" id="KAJ1914540.1"/>
    </source>
</evidence>
<accession>A0A9W8DMC3</accession>
<dbReference type="GO" id="GO:0006574">
    <property type="term" value="P:L-valine catabolic process"/>
    <property type="evidence" value="ECO:0007669"/>
    <property type="project" value="TreeGrafter"/>
</dbReference>
<dbReference type="PROSITE" id="PS00166">
    <property type="entry name" value="ENOYL_COA_HYDRATASE"/>
    <property type="match status" value="1"/>
</dbReference>
<evidence type="ECO:0000256" key="2">
    <source>
        <dbReference type="ARBA" id="ARBA00004173"/>
    </source>
</evidence>
<evidence type="ECO:0000256" key="6">
    <source>
        <dbReference type="ARBA" id="ARBA00031181"/>
    </source>
</evidence>
<feature type="domain" description="Enoyl-CoA hydratase/isomerase" evidence="8">
    <location>
        <begin position="95"/>
        <end position="445"/>
    </location>
</feature>
<dbReference type="EMBL" id="JANBPT010000679">
    <property type="protein sequence ID" value="KAJ1914540.1"/>
    <property type="molecule type" value="Genomic_DNA"/>
</dbReference>
<evidence type="ECO:0000256" key="3">
    <source>
        <dbReference type="ARBA" id="ARBA00011915"/>
    </source>
</evidence>
<dbReference type="GO" id="GO:0005739">
    <property type="term" value="C:mitochondrion"/>
    <property type="evidence" value="ECO:0007669"/>
    <property type="project" value="UniProtKB-SubCell"/>
</dbReference>
<feature type="compositionally biased region" description="Low complexity" evidence="7">
    <location>
        <begin position="53"/>
        <end position="71"/>
    </location>
</feature>
<evidence type="ECO:0000313" key="10">
    <source>
        <dbReference type="Proteomes" id="UP001150569"/>
    </source>
</evidence>
<evidence type="ECO:0000256" key="7">
    <source>
        <dbReference type="SAM" id="MobiDB-lite"/>
    </source>
</evidence>
<dbReference type="SUPFAM" id="SSF52096">
    <property type="entry name" value="ClpP/crotonase"/>
    <property type="match status" value="1"/>
</dbReference>
<dbReference type="PANTHER" id="PTHR43176">
    <property type="entry name" value="3-HYDROXYISOBUTYRYL-COA HYDROLASE-RELATED"/>
    <property type="match status" value="1"/>
</dbReference>
<dbReference type="InterPro" id="IPR018376">
    <property type="entry name" value="Enoyl-CoA_hyd/isom_CS"/>
</dbReference>
<feature type="compositionally biased region" description="Basic and acidic residues" evidence="7">
    <location>
        <begin position="506"/>
        <end position="524"/>
    </location>
</feature>
<reference evidence="9" key="1">
    <citation type="submission" date="2022-07" db="EMBL/GenBank/DDBJ databases">
        <title>Phylogenomic reconstructions and comparative analyses of Kickxellomycotina fungi.</title>
        <authorList>
            <person name="Reynolds N.K."/>
            <person name="Stajich J.E."/>
            <person name="Barry K."/>
            <person name="Grigoriev I.V."/>
            <person name="Crous P."/>
            <person name="Smith M.E."/>
        </authorList>
    </citation>
    <scope>NUCLEOTIDE SEQUENCE</scope>
    <source>
        <strain evidence="9">RSA 861</strain>
    </source>
</reference>
<comment type="catalytic activity">
    <reaction evidence="1">
        <text>3-hydroxy-2-methylpropanoyl-CoA + H2O = 3-hydroxy-2-methylpropanoate + CoA + H(+)</text>
        <dbReference type="Rhea" id="RHEA:20888"/>
        <dbReference type="ChEBI" id="CHEBI:11805"/>
        <dbReference type="ChEBI" id="CHEBI:15377"/>
        <dbReference type="ChEBI" id="CHEBI:15378"/>
        <dbReference type="ChEBI" id="CHEBI:57287"/>
        <dbReference type="ChEBI" id="CHEBI:57340"/>
        <dbReference type="EC" id="3.1.2.4"/>
    </reaction>
</comment>
<dbReference type="Gene3D" id="3.90.226.10">
    <property type="entry name" value="2-enoyl-CoA Hydratase, Chain A, domain 1"/>
    <property type="match status" value="1"/>
</dbReference>
<dbReference type="InterPro" id="IPR029045">
    <property type="entry name" value="ClpP/crotonase-like_dom_sf"/>
</dbReference>
<dbReference type="NCBIfam" id="NF004127">
    <property type="entry name" value="PRK05617.1"/>
    <property type="match status" value="1"/>
</dbReference>
<sequence>MFHSALRRIVTGRSICRLPATLRARMAQPVSGAAALRRTQQLSAHLQTTRTMSTSGTASSNSPSPPSTHAAKPPTFNDPYSQTEVLQHKHETGRLLLLNRPKALNALTLTMVQAITKQLLAWEQSEYCNVVILKSTASPRAFCAGGDVKRVMEQVAANDPSYAQFFEEEYRLNYLIGTARKPVVALMDGITMGGGVGLAVHAPFRVATENTMFAMPETAIGLFPDVGGTYFLPRLEAGLGKYLGLTGERLQGASVFWAGIATHYVPSERLPALEQRLCELPSDDPDVVNAAIEEFSEEAAKLTDPETNNAYSLRPYLPVIRRCFSHRSIEAIVAALEKEAKDPQIVVSKKSHPSITPKAQAEWAARTLATLQRMSPTSVLVTNELLNRGRSQSFGQCLQDEFLTVQALTRSHDFTEGVTAKLVHRGKVEPKWNPATLRELVQSEVFETYLRPKFPALDLSPAAYQTTLDARISHPDTTKESRGGQEERDSGLNLGGVRKKKAPRSAMERLDQTPDLASRQDRPADQPQPYGLVTANEVFDLLRNPSLRVTEEELYAYFNHKFEGKIGVDAKLRIILDAYCDVKPDATVETLP</sequence>
<dbReference type="FunFam" id="3.90.226.10:FF:000026">
    <property type="entry name" value="3-hydroxyisobutyryl-CoA hydrolase, mitochondrial"/>
    <property type="match status" value="1"/>
</dbReference>
<comment type="subcellular location">
    <subcellularLocation>
        <location evidence="2">Mitochondrion</location>
    </subcellularLocation>
</comment>